<dbReference type="Proteomes" id="UP001164929">
    <property type="component" value="Chromosome 18"/>
</dbReference>
<comment type="caution">
    <text evidence="1">The sequence shown here is derived from an EMBL/GenBank/DDBJ whole genome shotgun (WGS) entry which is preliminary data.</text>
</comment>
<evidence type="ECO:0000313" key="2">
    <source>
        <dbReference type="Proteomes" id="UP001164929"/>
    </source>
</evidence>
<name>A0AAD6LCN1_9ROSI</name>
<dbReference type="EMBL" id="JAQIZT010000018">
    <property type="protein sequence ID" value="KAJ6957884.1"/>
    <property type="molecule type" value="Genomic_DNA"/>
</dbReference>
<evidence type="ECO:0000313" key="1">
    <source>
        <dbReference type="EMBL" id="KAJ6957884.1"/>
    </source>
</evidence>
<keyword evidence="2" id="KW-1185">Reference proteome</keyword>
<gene>
    <name evidence="1" type="ORF">NC653_039761</name>
</gene>
<dbReference type="AlphaFoldDB" id="A0AAD6LCN1"/>
<reference evidence="1 2" key="1">
    <citation type="journal article" date="2023" name="Mol. Ecol. Resour.">
        <title>Chromosome-level genome assembly of a triploid poplar Populus alba 'Berolinensis'.</title>
        <authorList>
            <person name="Chen S."/>
            <person name="Yu Y."/>
            <person name="Wang X."/>
            <person name="Wang S."/>
            <person name="Zhang T."/>
            <person name="Zhou Y."/>
            <person name="He R."/>
            <person name="Meng N."/>
            <person name="Wang Y."/>
            <person name="Liu W."/>
            <person name="Liu Z."/>
            <person name="Liu J."/>
            <person name="Guo Q."/>
            <person name="Huang H."/>
            <person name="Sederoff R.R."/>
            <person name="Wang G."/>
            <person name="Qu G."/>
            <person name="Chen S."/>
        </authorList>
    </citation>
    <scope>NUCLEOTIDE SEQUENCE [LARGE SCALE GENOMIC DNA]</scope>
    <source>
        <strain evidence="1">SC-2020</strain>
    </source>
</reference>
<proteinExistence type="predicted"/>
<sequence>MPFTLTASISGSKNIQAALFAGERSILRTRQSSLIQIACDTWGINQSLEKTQTWSCLSRGRKIVKGHRDLASVKVERLARKKNYGSKKKLKAVITIKRSSISSSTKLLYLMWS</sequence>
<organism evidence="1 2">
    <name type="scientific">Populus alba x Populus x berolinensis</name>
    <dbReference type="NCBI Taxonomy" id="444605"/>
    <lineage>
        <taxon>Eukaryota</taxon>
        <taxon>Viridiplantae</taxon>
        <taxon>Streptophyta</taxon>
        <taxon>Embryophyta</taxon>
        <taxon>Tracheophyta</taxon>
        <taxon>Spermatophyta</taxon>
        <taxon>Magnoliopsida</taxon>
        <taxon>eudicotyledons</taxon>
        <taxon>Gunneridae</taxon>
        <taxon>Pentapetalae</taxon>
        <taxon>rosids</taxon>
        <taxon>fabids</taxon>
        <taxon>Malpighiales</taxon>
        <taxon>Salicaceae</taxon>
        <taxon>Saliceae</taxon>
        <taxon>Populus</taxon>
    </lineage>
</organism>
<accession>A0AAD6LCN1</accession>
<protein>
    <submittedName>
        <fullName evidence="1">Uncharacterized protein</fullName>
    </submittedName>
</protein>